<reference evidence="1 2" key="1">
    <citation type="submission" date="2007-08" db="EMBL/GenBank/DDBJ databases">
        <authorList>
            <consortium name="The Vibrio harveyi Genome Sequencing Project"/>
            <person name="Bassler B."/>
            <person name="Clifton S.W."/>
            <person name="Fulton L."/>
            <person name="Delehaunty K."/>
            <person name="Fronick C."/>
            <person name="Harrison M."/>
            <person name="Markivic C."/>
            <person name="Fulton R."/>
            <person name="Tin-Wollam A.-M."/>
            <person name="Shah N."/>
            <person name="Pepin K."/>
            <person name="Nash W."/>
            <person name="Thiruvilangam P."/>
            <person name="Bhonagiri V."/>
            <person name="Waters C."/>
            <person name="Tu K.C."/>
            <person name="Irgon J."/>
            <person name="Wilson R.K."/>
        </authorList>
    </citation>
    <scope>NUCLEOTIDE SEQUENCE [LARGE SCALE GENOMIC DNA]</scope>
    <source>
        <strain evidence="2">ATCC BAA-1116 / BB120</strain>
    </source>
</reference>
<name>A7N6X3_VIBC1</name>
<dbReference type="Proteomes" id="UP000008152">
    <property type="component" value="Chromosome II"/>
</dbReference>
<evidence type="ECO:0000313" key="1">
    <source>
        <dbReference type="EMBL" id="ABU74595.1"/>
    </source>
</evidence>
<dbReference type="KEGG" id="vha:VIBHAR_06711"/>
<gene>
    <name evidence="1" type="ordered locus">VIBHAR_06711</name>
</gene>
<dbReference type="EMBL" id="CP000790">
    <property type="protein sequence ID" value="ABU74595.1"/>
    <property type="molecule type" value="Genomic_DNA"/>
</dbReference>
<accession>A7N6X3</accession>
<proteinExistence type="predicted"/>
<organism evidence="1 2">
    <name type="scientific">Vibrio campbellii (strain ATCC BAA-1116)</name>
    <dbReference type="NCBI Taxonomy" id="2902295"/>
    <lineage>
        <taxon>Bacteria</taxon>
        <taxon>Pseudomonadati</taxon>
        <taxon>Pseudomonadota</taxon>
        <taxon>Gammaproteobacteria</taxon>
        <taxon>Vibrionales</taxon>
        <taxon>Vibrionaceae</taxon>
        <taxon>Vibrio</taxon>
    </lineage>
</organism>
<protein>
    <submittedName>
        <fullName evidence="1">Uncharacterized protein</fullName>
    </submittedName>
</protein>
<sequence>MGFLAFLFIRRTKTMRIKDILDSRLVLSFWYNLDYCLSLLSKISAR</sequence>
<dbReference type="AlphaFoldDB" id="A7N6X3"/>
<evidence type="ECO:0000313" key="2">
    <source>
        <dbReference type="Proteomes" id="UP000008152"/>
    </source>
</evidence>